<organism evidence="1 2">
    <name type="scientific">Terriglobus roseus</name>
    <dbReference type="NCBI Taxonomy" id="392734"/>
    <lineage>
        <taxon>Bacteria</taxon>
        <taxon>Pseudomonadati</taxon>
        <taxon>Acidobacteriota</taxon>
        <taxon>Terriglobia</taxon>
        <taxon>Terriglobales</taxon>
        <taxon>Acidobacteriaceae</taxon>
        <taxon>Terriglobus</taxon>
    </lineage>
</organism>
<gene>
    <name evidence="1" type="ORF">SAMN05443244_1971</name>
</gene>
<evidence type="ECO:0000313" key="2">
    <source>
        <dbReference type="Proteomes" id="UP000182409"/>
    </source>
</evidence>
<dbReference type="AlphaFoldDB" id="A0A1H4MMB5"/>
<reference evidence="1 2" key="1">
    <citation type="submission" date="2016-10" db="EMBL/GenBank/DDBJ databases">
        <authorList>
            <person name="de Groot N.N."/>
        </authorList>
    </citation>
    <scope>NUCLEOTIDE SEQUENCE [LARGE SCALE GENOMIC DNA]</scope>
    <source>
        <strain evidence="1 2">AB35.6</strain>
    </source>
</reference>
<proteinExistence type="predicted"/>
<name>A0A1H4MMB5_9BACT</name>
<sequence length="33" mass="3611">MNHLALVLLAFAAVIFPCVVARLCMPLDDGRKL</sequence>
<dbReference type="EMBL" id="FNSD01000001">
    <property type="protein sequence ID" value="SEB83914.1"/>
    <property type="molecule type" value="Genomic_DNA"/>
</dbReference>
<protein>
    <submittedName>
        <fullName evidence="1">Uncharacterized protein</fullName>
    </submittedName>
</protein>
<accession>A0A1H4MMB5</accession>
<dbReference type="Proteomes" id="UP000182409">
    <property type="component" value="Unassembled WGS sequence"/>
</dbReference>
<evidence type="ECO:0000313" key="1">
    <source>
        <dbReference type="EMBL" id="SEB83914.1"/>
    </source>
</evidence>